<dbReference type="SFLD" id="SFLDG01067">
    <property type="entry name" value="SPASM/twitch_domain_containing"/>
    <property type="match status" value="1"/>
</dbReference>
<dbReference type="InterPro" id="IPR013785">
    <property type="entry name" value="Aldolase_TIM"/>
</dbReference>
<evidence type="ECO:0000256" key="4">
    <source>
        <dbReference type="ARBA" id="ARBA00023004"/>
    </source>
</evidence>
<dbReference type="CDD" id="cd01335">
    <property type="entry name" value="Radical_SAM"/>
    <property type="match status" value="1"/>
</dbReference>
<dbReference type="PANTHER" id="PTHR11228">
    <property type="entry name" value="RADICAL SAM DOMAIN PROTEIN"/>
    <property type="match status" value="1"/>
</dbReference>
<dbReference type="InterPro" id="IPR058240">
    <property type="entry name" value="rSAM_sf"/>
</dbReference>
<keyword evidence="3" id="KW-0479">Metal-binding</keyword>
<comment type="caution">
    <text evidence="7">The sequence shown here is derived from an EMBL/GenBank/DDBJ whole genome shotgun (WGS) entry which is preliminary data.</text>
</comment>
<keyword evidence="4" id="KW-0408">Iron</keyword>
<dbReference type="InterPro" id="IPR050377">
    <property type="entry name" value="Radical_SAM_PqqE_MftC-like"/>
</dbReference>
<dbReference type="SFLD" id="SFLDS00029">
    <property type="entry name" value="Radical_SAM"/>
    <property type="match status" value="1"/>
</dbReference>
<keyword evidence="2" id="KW-0949">S-adenosyl-L-methionine</keyword>
<accession>A0A1Y5FDT9</accession>
<dbReference type="SUPFAM" id="SSF102114">
    <property type="entry name" value="Radical SAM enzymes"/>
    <property type="match status" value="1"/>
</dbReference>
<evidence type="ECO:0000259" key="6">
    <source>
        <dbReference type="Pfam" id="PF04055"/>
    </source>
</evidence>
<evidence type="ECO:0000313" key="7">
    <source>
        <dbReference type="EMBL" id="OUR97874.1"/>
    </source>
</evidence>
<protein>
    <submittedName>
        <fullName evidence="7">Radical SAM protein</fullName>
    </submittedName>
</protein>
<feature type="domain" description="Radical SAM core" evidence="6">
    <location>
        <begin position="33"/>
        <end position="175"/>
    </location>
</feature>
<organism evidence="7 8">
    <name type="scientific">Halobacteriovorax marinus</name>
    <dbReference type="NCBI Taxonomy" id="97084"/>
    <lineage>
        <taxon>Bacteria</taxon>
        <taxon>Pseudomonadati</taxon>
        <taxon>Bdellovibrionota</taxon>
        <taxon>Bacteriovoracia</taxon>
        <taxon>Bacteriovoracales</taxon>
        <taxon>Halobacteriovoraceae</taxon>
        <taxon>Halobacteriovorax</taxon>
    </lineage>
</organism>
<keyword evidence="5" id="KW-0411">Iron-sulfur</keyword>
<dbReference type="Gene3D" id="3.20.20.70">
    <property type="entry name" value="Aldolase class I"/>
    <property type="match status" value="1"/>
</dbReference>
<name>A0A1Y5FDT9_9BACT</name>
<dbReference type="EMBL" id="MAAO01000005">
    <property type="protein sequence ID" value="OUR97874.1"/>
    <property type="molecule type" value="Genomic_DNA"/>
</dbReference>
<dbReference type="InterPro" id="IPR007197">
    <property type="entry name" value="rSAM"/>
</dbReference>
<sequence length="309" mass="35115">MTAYKKWENLYTTAKNDERGKVPFTHLKTLWFNTGTLCNLACENCYIESNPKNDRLTYLSLADVTPYLAEIRENQWQLDNIAFTGGEPFLNPAIIDILEASLKLNIPVLVLTNAHKVIKRWEKKLLALHEKYGDLLRLRVSLDHYTSAVHEQERGENTFDSTMGTFKWLVENGFNMSIAGRSLTKESSEKASAGYQKLLDDLNIKLQLTDQKLVVFPEMKPQEDVPEISINCWQILGISPKDQMCSTERMIVKRKGQDKPVVLSCTLIAYDETFELGHTLKESFKDVHLNHPFCAKFCVLGGASCSSTS</sequence>
<gene>
    <name evidence="7" type="ORF">A9Q84_06670</name>
</gene>
<evidence type="ECO:0000313" key="8">
    <source>
        <dbReference type="Proteomes" id="UP000196531"/>
    </source>
</evidence>
<dbReference type="PANTHER" id="PTHR11228:SF7">
    <property type="entry name" value="PQQA PEPTIDE CYCLASE"/>
    <property type="match status" value="1"/>
</dbReference>
<dbReference type="GO" id="GO:0003824">
    <property type="term" value="F:catalytic activity"/>
    <property type="evidence" value="ECO:0007669"/>
    <property type="project" value="InterPro"/>
</dbReference>
<dbReference type="GO" id="GO:0051536">
    <property type="term" value="F:iron-sulfur cluster binding"/>
    <property type="evidence" value="ECO:0007669"/>
    <property type="project" value="UniProtKB-KW"/>
</dbReference>
<reference evidence="8" key="1">
    <citation type="journal article" date="2017" name="Proc. Natl. Acad. Sci. U.S.A.">
        <title>Simulation of Deepwater Horizon oil plume reveals substrate specialization within a complex community of hydrocarbon-degraders.</title>
        <authorList>
            <person name="Hu P."/>
            <person name="Dubinsky E.A."/>
            <person name="Probst A.J."/>
            <person name="Wang J."/>
            <person name="Sieber C.M.K."/>
            <person name="Tom L.M."/>
            <person name="Gardinali P."/>
            <person name="Banfield J.F."/>
            <person name="Atlas R.M."/>
            <person name="Andersen G.L."/>
        </authorList>
    </citation>
    <scope>NUCLEOTIDE SEQUENCE [LARGE SCALE GENOMIC DNA]</scope>
</reference>
<dbReference type="GO" id="GO:0046872">
    <property type="term" value="F:metal ion binding"/>
    <property type="evidence" value="ECO:0007669"/>
    <property type="project" value="UniProtKB-KW"/>
</dbReference>
<evidence type="ECO:0000256" key="5">
    <source>
        <dbReference type="ARBA" id="ARBA00023014"/>
    </source>
</evidence>
<dbReference type="AlphaFoldDB" id="A0A1Y5FDT9"/>
<evidence type="ECO:0000256" key="2">
    <source>
        <dbReference type="ARBA" id="ARBA00022691"/>
    </source>
</evidence>
<evidence type="ECO:0000256" key="1">
    <source>
        <dbReference type="ARBA" id="ARBA00001966"/>
    </source>
</evidence>
<evidence type="ECO:0000256" key="3">
    <source>
        <dbReference type="ARBA" id="ARBA00022723"/>
    </source>
</evidence>
<proteinExistence type="predicted"/>
<dbReference type="Pfam" id="PF04055">
    <property type="entry name" value="Radical_SAM"/>
    <property type="match status" value="1"/>
</dbReference>
<comment type="cofactor">
    <cofactor evidence="1">
        <name>[4Fe-4S] cluster</name>
        <dbReference type="ChEBI" id="CHEBI:49883"/>
    </cofactor>
</comment>
<dbReference type="Proteomes" id="UP000196531">
    <property type="component" value="Unassembled WGS sequence"/>
</dbReference>